<reference evidence="8" key="1">
    <citation type="submission" date="2021-02" db="EMBL/GenBank/DDBJ databases">
        <authorList>
            <person name="Nowell W R."/>
        </authorList>
    </citation>
    <scope>NUCLEOTIDE SEQUENCE</scope>
</reference>
<dbReference type="Proteomes" id="UP000663848">
    <property type="component" value="Unassembled WGS sequence"/>
</dbReference>
<keyword evidence="14" id="KW-1185">Reference proteome</keyword>
<evidence type="ECO:0000256" key="2">
    <source>
        <dbReference type="ARBA" id="ARBA00022771"/>
    </source>
</evidence>
<evidence type="ECO:0000313" key="14">
    <source>
        <dbReference type="Proteomes" id="UP000663873"/>
    </source>
</evidence>
<dbReference type="OrthoDB" id="4748970at2759"/>
<sequence>MTRDDDAYYESEYCSFPQFLDQNTNNLERLWRDTPYYHNDSRARLQMSNTYDRFTHLKYFDSSNQISAYDIDSNYAATDESIKRTQSMSHLSTDSSNFSSLASFFPSEIQHQQSKVSLDEFPYQYSLSQNYSNPLNHSLDDSLTYVQYLPSNKEYVEPMTYEIFMKLQQQEEEQALKEKKNSFRNISNNEILSSNLEINTSNNIAIVKEELIENKSDIQAISSLEFSLPSPYSILSFATESQSTPVMQAQPSSSPTQSFEISKRKRSKISKTERKTSLNKNPQNKTIYKCSYSGCTKSYFKRSLLRAHERKHPGVRLYQCIWPDCRWEFGRSDELTRHFRKHTGEKPFACKQCHRAFSRSDHLSQHLKRHVTKKM</sequence>
<dbReference type="PROSITE" id="PS50157">
    <property type="entry name" value="ZINC_FINGER_C2H2_2"/>
    <property type="match status" value="3"/>
</dbReference>
<evidence type="ECO:0000313" key="13">
    <source>
        <dbReference type="Proteomes" id="UP000663833"/>
    </source>
</evidence>
<feature type="domain" description="C2H2-type" evidence="6">
    <location>
        <begin position="348"/>
        <end position="375"/>
    </location>
</feature>
<evidence type="ECO:0000313" key="8">
    <source>
        <dbReference type="EMBL" id="CAF3586490.1"/>
    </source>
</evidence>
<dbReference type="GO" id="GO:0000981">
    <property type="term" value="F:DNA-binding transcription factor activity, RNA polymerase II-specific"/>
    <property type="evidence" value="ECO:0007669"/>
    <property type="project" value="TreeGrafter"/>
</dbReference>
<evidence type="ECO:0000313" key="12">
    <source>
        <dbReference type="EMBL" id="CAF4658603.1"/>
    </source>
</evidence>
<dbReference type="InterPro" id="IPR036236">
    <property type="entry name" value="Znf_C2H2_sf"/>
</dbReference>
<gene>
    <name evidence="11" type="ORF">HFQ381_LOCUS30952</name>
    <name evidence="8" type="ORF">LUA448_LOCUS29721</name>
    <name evidence="9" type="ORF">QYT958_LOCUS1851</name>
    <name evidence="7" type="ORF">TIS948_LOCUS2087</name>
    <name evidence="12" type="ORF">TSG867_LOCUS31216</name>
    <name evidence="10" type="ORF">UJA718_LOCUS28940</name>
</gene>
<dbReference type="GO" id="GO:0008270">
    <property type="term" value="F:zinc ion binding"/>
    <property type="evidence" value="ECO:0007669"/>
    <property type="project" value="UniProtKB-KW"/>
</dbReference>
<evidence type="ECO:0000313" key="10">
    <source>
        <dbReference type="EMBL" id="CAF4544053.1"/>
    </source>
</evidence>
<dbReference type="Gene3D" id="3.30.160.60">
    <property type="entry name" value="Classic Zinc Finger"/>
    <property type="match status" value="3"/>
</dbReference>
<evidence type="ECO:0000313" key="11">
    <source>
        <dbReference type="EMBL" id="CAF4552307.1"/>
    </source>
</evidence>
<accession>A0A818M456</accession>
<keyword evidence="3" id="KW-0862">Zinc</keyword>
<dbReference type="Proteomes" id="UP000663862">
    <property type="component" value="Unassembled WGS sequence"/>
</dbReference>
<evidence type="ECO:0000256" key="4">
    <source>
        <dbReference type="PROSITE-ProRule" id="PRU00042"/>
    </source>
</evidence>
<dbReference type="EMBL" id="CAJOBQ010005581">
    <property type="protein sequence ID" value="CAF4658603.1"/>
    <property type="molecule type" value="Genomic_DNA"/>
</dbReference>
<name>A0A818M456_9BILA</name>
<dbReference type="EMBL" id="CAJOBR010000112">
    <property type="protein sequence ID" value="CAF4466343.1"/>
    <property type="molecule type" value="Genomic_DNA"/>
</dbReference>
<evidence type="ECO:0000313" key="9">
    <source>
        <dbReference type="EMBL" id="CAF4466343.1"/>
    </source>
</evidence>
<dbReference type="EMBL" id="CAJNXB010000062">
    <property type="protein sequence ID" value="CAF3013862.1"/>
    <property type="molecule type" value="Genomic_DNA"/>
</dbReference>
<protein>
    <recommendedName>
        <fullName evidence="6">C2H2-type domain-containing protein</fullName>
    </recommendedName>
</protein>
<evidence type="ECO:0000259" key="6">
    <source>
        <dbReference type="PROSITE" id="PS50157"/>
    </source>
</evidence>
<dbReference type="PANTHER" id="PTHR23235:SF120">
    <property type="entry name" value="KRUPPEL-LIKE FACTOR 15"/>
    <property type="match status" value="1"/>
</dbReference>
<evidence type="ECO:0000256" key="5">
    <source>
        <dbReference type="SAM" id="MobiDB-lite"/>
    </source>
</evidence>
<dbReference type="Pfam" id="PF00096">
    <property type="entry name" value="zf-C2H2"/>
    <property type="match status" value="2"/>
</dbReference>
<organism evidence="8 13">
    <name type="scientific">Rotaria socialis</name>
    <dbReference type="NCBI Taxonomy" id="392032"/>
    <lineage>
        <taxon>Eukaryota</taxon>
        <taxon>Metazoa</taxon>
        <taxon>Spiralia</taxon>
        <taxon>Gnathifera</taxon>
        <taxon>Rotifera</taxon>
        <taxon>Eurotatoria</taxon>
        <taxon>Bdelloidea</taxon>
        <taxon>Philodinida</taxon>
        <taxon>Philodinidae</taxon>
        <taxon>Rotaria</taxon>
    </lineage>
</organism>
<comment type="caution">
    <text evidence="8">The sequence shown here is derived from an EMBL/GenBank/DDBJ whole genome shotgun (WGS) entry which is preliminary data.</text>
</comment>
<dbReference type="AlphaFoldDB" id="A0A818M456"/>
<dbReference type="Proteomes" id="UP000663851">
    <property type="component" value="Unassembled WGS sequence"/>
</dbReference>
<dbReference type="EMBL" id="CAJNYD010004282">
    <property type="protein sequence ID" value="CAF3586490.1"/>
    <property type="molecule type" value="Genomic_DNA"/>
</dbReference>
<evidence type="ECO:0000256" key="3">
    <source>
        <dbReference type="ARBA" id="ARBA00022833"/>
    </source>
</evidence>
<feature type="compositionally biased region" description="Polar residues" evidence="5">
    <location>
        <begin position="244"/>
        <end position="259"/>
    </location>
</feature>
<keyword evidence="2 4" id="KW-0863">Zinc-finger</keyword>
<dbReference type="Proteomes" id="UP000663873">
    <property type="component" value="Unassembled WGS sequence"/>
</dbReference>
<dbReference type="PANTHER" id="PTHR23235">
    <property type="entry name" value="KRUEPPEL-LIKE TRANSCRIPTION FACTOR"/>
    <property type="match status" value="1"/>
</dbReference>
<dbReference type="InterPro" id="IPR013087">
    <property type="entry name" value="Znf_C2H2_type"/>
</dbReference>
<evidence type="ECO:0000313" key="7">
    <source>
        <dbReference type="EMBL" id="CAF3013862.1"/>
    </source>
</evidence>
<dbReference type="PROSITE" id="PS00028">
    <property type="entry name" value="ZINC_FINGER_C2H2_1"/>
    <property type="match status" value="3"/>
</dbReference>
<dbReference type="Proteomes" id="UP000663825">
    <property type="component" value="Unassembled WGS sequence"/>
</dbReference>
<dbReference type="EMBL" id="CAJOBO010005861">
    <property type="protein sequence ID" value="CAF4552307.1"/>
    <property type="molecule type" value="Genomic_DNA"/>
</dbReference>
<feature type="region of interest" description="Disordered" evidence="5">
    <location>
        <begin position="244"/>
        <end position="280"/>
    </location>
</feature>
<dbReference type="SUPFAM" id="SSF57667">
    <property type="entry name" value="beta-beta-alpha zinc fingers"/>
    <property type="match status" value="2"/>
</dbReference>
<feature type="domain" description="C2H2-type" evidence="6">
    <location>
        <begin position="318"/>
        <end position="347"/>
    </location>
</feature>
<evidence type="ECO:0000256" key="1">
    <source>
        <dbReference type="ARBA" id="ARBA00022723"/>
    </source>
</evidence>
<dbReference type="GO" id="GO:0000978">
    <property type="term" value="F:RNA polymerase II cis-regulatory region sequence-specific DNA binding"/>
    <property type="evidence" value="ECO:0007669"/>
    <property type="project" value="TreeGrafter"/>
</dbReference>
<dbReference type="EMBL" id="CAJOBP010008953">
    <property type="protein sequence ID" value="CAF4544053.1"/>
    <property type="molecule type" value="Genomic_DNA"/>
</dbReference>
<keyword evidence="1" id="KW-0479">Metal-binding</keyword>
<dbReference type="SMART" id="SM00355">
    <property type="entry name" value="ZnF_C2H2"/>
    <property type="match status" value="3"/>
</dbReference>
<dbReference type="FunFam" id="3.30.160.60:FF:000007">
    <property type="entry name" value="Basic krueppel-like factor 3"/>
    <property type="match status" value="1"/>
</dbReference>
<proteinExistence type="predicted"/>
<feature type="domain" description="C2H2-type" evidence="6">
    <location>
        <begin position="288"/>
        <end position="317"/>
    </location>
</feature>
<dbReference type="Proteomes" id="UP000663833">
    <property type="component" value="Unassembled WGS sequence"/>
</dbReference>